<dbReference type="Pfam" id="PF02771">
    <property type="entry name" value="Acyl-CoA_dh_N"/>
    <property type="match status" value="1"/>
</dbReference>
<evidence type="ECO:0000256" key="4">
    <source>
        <dbReference type="ARBA" id="ARBA00022827"/>
    </source>
</evidence>
<keyword evidence="3 9" id="KW-0285">Flavoprotein</keyword>
<dbReference type="InterPro" id="IPR006089">
    <property type="entry name" value="Acyl-CoA_DH_CS"/>
</dbReference>
<dbReference type="Gene3D" id="1.20.140.10">
    <property type="entry name" value="Butyryl-CoA Dehydrogenase, subunit A, domain 3"/>
    <property type="match status" value="1"/>
</dbReference>
<evidence type="ECO:0000256" key="6">
    <source>
        <dbReference type="ARBA" id="ARBA00066461"/>
    </source>
</evidence>
<dbReference type="AlphaFoldDB" id="A0A7W6P0I4"/>
<feature type="domain" description="Acyl-CoA dehydrogenase/oxidase C-terminal" evidence="10">
    <location>
        <begin position="224"/>
        <end position="372"/>
    </location>
</feature>
<organism evidence="13 14">
    <name type="scientific">Allorhizobium borbori</name>
    <dbReference type="NCBI Taxonomy" id="485907"/>
    <lineage>
        <taxon>Bacteria</taxon>
        <taxon>Pseudomonadati</taxon>
        <taxon>Pseudomonadota</taxon>
        <taxon>Alphaproteobacteria</taxon>
        <taxon>Hyphomicrobiales</taxon>
        <taxon>Rhizobiaceae</taxon>
        <taxon>Rhizobium/Agrobacterium group</taxon>
        <taxon>Allorhizobium</taxon>
    </lineage>
</organism>
<dbReference type="PROSITE" id="PS00073">
    <property type="entry name" value="ACYL_COA_DH_2"/>
    <property type="match status" value="1"/>
</dbReference>
<dbReference type="InterPro" id="IPR013786">
    <property type="entry name" value="AcylCoA_DH/ox_N"/>
</dbReference>
<dbReference type="Gene3D" id="1.10.540.10">
    <property type="entry name" value="Acyl-CoA dehydrogenase/oxidase, N-terminal domain"/>
    <property type="match status" value="1"/>
</dbReference>
<dbReference type="InterPro" id="IPR036250">
    <property type="entry name" value="AcylCo_DH-like_C"/>
</dbReference>
<accession>A0A7W6P0I4</accession>
<dbReference type="PANTHER" id="PTHR43884">
    <property type="entry name" value="ACYL-COA DEHYDROGENASE"/>
    <property type="match status" value="1"/>
</dbReference>
<dbReference type="Proteomes" id="UP000584824">
    <property type="component" value="Unassembled WGS sequence"/>
</dbReference>
<dbReference type="PIRSF" id="PIRSF016578">
    <property type="entry name" value="HsaA"/>
    <property type="match status" value="1"/>
</dbReference>
<evidence type="ECO:0000313" key="13">
    <source>
        <dbReference type="EMBL" id="MBB4103324.1"/>
    </source>
</evidence>
<evidence type="ECO:0000259" key="10">
    <source>
        <dbReference type="Pfam" id="PF00441"/>
    </source>
</evidence>
<dbReference type="PANTHER" id="PTHR43884:SF12">
    <property type="entry name" value="ISOVALERYL-COA DEHYDROGENASE, MITOCHONDRIAL-RELATED"/>
    <property type="match status" value="1"/>
</dbReference>
<dbReference type="InterPro" id="IPR037069">
    <property type="entry name" value="AcylCoA_DH/ox_N_sf"/>
</dbReference>
<dbReference type="InterPro" id="IPR009100">
    <property type="entry name" value="AcylCoA_DH/oxidase_NM_dom_sf"/>
</dbReference>
<keyword evidence="4 9" id="KW-0274">FAD</keyword>
<dbReference type="SUPFAM" id="SSF47203">
    <property type="entry name" value="Acyl-CoA dehydrogenase C-terminal domain-like"/>
    <property type="match status" value="1"/>
</dbReference>
<evidence type="ECO:0000256" key="1">
    <source>
        <dbReference type="ARBA" id="ARBA00001974"/>
    </source>
</evidence>
<sequence length="374" mass="40003">MNAHARTDIVDAVATFCREVIAPKAAEIDETGRFAGLHRTALAEMGFFGLNLPEALGGVGIDPFTLFECVALLAGACGSTASMVTAHYLATDSIQYGASDEQKARWLPSAASGERLGAFALTEPDAGSNPADMKTVARREEGGYRIRGTKHFISNAAVADFLIVYAKTDPDAGGRGISAFYVEREHANLQFGEPERTMGLRGGHVFEVVIDTVVPEENRIGAEGSGFRTALKVLDAGRLDIAACCVGVAEAAQGLALEWARTRQVGGAPIGQFQGLQWMLADMAVDIAAARGLAQAASTKRAAGERYSLEASMAKLFASEMAHRVTDKAIQIHGGYGFTRDFPLERFARDVRIMRIYEGSSEIQRNIIARTILG</sequence>
<dbReference type="SUPFAM" id="SSF56645">
    <property type="entry name" value="Acyl-CoA dehydrogenase NM domain-like"/>
    <property type="match status" value="1"/>
</dbReference>
<dbReference type="RefSeq" id="WP_183791729.1">
    <property type="nucleotide sequence ID" value="NZ_JACIDU010000006.1"/>
</dbReference>
<feature type="domain" description="Acyl-CoA oxidase/dehydrogenase middle" evidence="11">
    <location>
        <begin position="118"/>
        <end position="213"/>
    </location>
</feature>
<dbReference type="InterPro" id="IPR046373">
    <property type="entry name" value="Acyl-CoA_Oxase/DH_mid-dom_sf"/>
</dbReference>
<dbReference type="EMBL" id="JACIDU010000006">
    <property type="protein sequence ID" value="MBB4103324.1"/>
    <property type="molecule type" value="Genomic_DNA"/>
</dbReference>
<evidence type="ECO:0000259" key="11">
    <source>
        <dbReference type="Pfam" id="PF02770"/>
    </source>
</evidence>
<dbReference type="EC" id="3.13.1.4" evidence="6"/>
<protein>
    <recommendedName>
        <fullName evidence="7">3-sulfinopropanoyl-CoA desulfinase</fullName>
        <ecNumber evidence="6">3.13.1.4</ecNumber>
    </recommendedName>
    <alternativeName>
        <fullName evidence="8">3-sulfinopropionyl coenzyme A desulfinase</fullName>
    </alternativeName>
</protein>
<comment type="cofactor">
    <cofactor evidence="1 9">
        <name>FAD</name>
        <dbReference type="ChEBI" id="CHEBI:57692"/>
    </cofactor>
</comment>
<dbReference type="Pfam" id="PF02770">
    <property type="entry name" value="Acyl-CoA_dh_M"/>
    <property type="match status" value="1"/>
</dbReference>
<keyword evidence="9" id="KW-0560">Oxidoreductase</keyword>
<dbReference type="InterPro" id="IPR006091">
    <property type="entry name" value="Acyl-CoA_Oxase/DH_mid-dom"/>
</dbReference>
<comment type="catalytic activity">
    <reaction evidence="5">
        <text>3-sulfinopropanoyl-CoA + H2O = propanoyl-CoA + sulfite + H(+)</text>
        <dbReference type="Rhea" id="RHEA:41624"/>
        <dbReference type="ChEBI" id="CHEBI:15377"/>
        <dbReference type="ChEBI" id="CHEBI:15378"/>
        <dbReference type="ChEBI" id="CHEBI:17359"/>
        <dbReference type="ChEBI" id="CHEBI:57392"/>
        <dbReference type="ChEBI" id="CHEBI:78349"/>
        <dbReference type="EC" id="3.13.1.4"/>
    </reaction>
    <physiologicalReaction direction="left-to-right" evidence="5">
        <dbReference type="Rhea" id="RHEA:41625"/>
    </physiologicalReaction>
</comment>
<gene>
    <name evidence="13" type="ORF">GGQ66_001881</name>
</gene>
<comment type="similarity">
    <text evidence="2 9">Belongs to the acyl-CoA dehydrogenase family.</text>
</comment>
<evidence type="ECO:0000256" key="7">
    <source>
        <dbReference type="ARBA" id="ARBA00068311"/>
    </source>
</evidence>
<reference evidence="13 14" key="1">
    <citation type="submission" date="2020-08" db="EMBL/GenBank/DDBJ databases">
        <title>Genomic Encyclopedia of Type Strains, Phase IV (KMG-IV): sequencing the most valuable type-strain genomes for metagenomic binning, comparative biology and taxonomic classification.</title>
        <authorList>
            <person name="Goeker M."/>
        </authorList>
    </citation>
    <scope>NUCLEOTIDE SEQUENCE [LARGE SCALE GENOMIC DNA]</scope>
    <source>
        <strain evidence="13 14">DSM 26385</strain>
    </source>
</reference>
<keyword evidence="14" id="KW-1185">Reference proteome</keyword>
<evidence type="ECO:0000256" key="8">
    <source>
        <dbReference type="ARBA" id="ARBA00075603"/>
    </source>
</evidence>
<dbReference type="Gene3D" id="2.40.110.10">
    <property type="entry name" value="Butyryl-CoA Dehydrogenase, subunit A, domain 2"/>
    <property type="match status" value="1"/>
</dbReference>
<dbReference type="GO" id="GO:0050660">
    <property type="term" value="F:flavin adenine dinucleotide binding"/>
    <property type="evidence" value="ECO:0007669"/>
    <property type="project" value="InterPro"/>
</dbReference>
<name>A0A7W6P0I4_9HYPH</name>
<dbReference type="GO" id="GO:0003995">
    <property type="term" value="F:acyl-CoA dehydrogenase activity"/>
    <property type="evidence" value="ECO:0007669"/>
    <property type="project" value="InterPro"/>
</dbReference>
<dbReference type="Pfam" id="PF00441">
    <property type="entry name" value="Acyl-CoA_dh_1"/>
    <property type="match status" value="1"/>
</dbReference>
<dbReference type="InterPro" id="IPR009075">
    <property type="entry name" value="AcylCo_DH/oxidase_C"/>
</dbReference>
<comment type="caution">
    <text evidence="13">The sequence shown here is derived from an EMBL/GenBank/DDBJ whole genome shotgun (WGS) entry which is preliminary data.</text>
</comment>
<proteinExistence type="inferred from homology"/>
<evidence type="ECO:0000256" key="5">
    <source>
        <dbReference type="ARBA" id="ARBA00052938"/>
    </source>
</evidence>
<evidence type="ECO:0000256" key="9">
    <source>
        <dbReference type="RuleBase" id="RU362125"/>
    </source>
</evidence>
<evidence type="ECO:0000313" key="14">
    <source>
        <dbReference type="Proteomes" id="UP000584824"/>
    </source>
</evidence>
<dbReference type="FunFam" id="1.20.140.10:FF:000004">
    <property type="entry name" value="Acyl-CoA dehydrogenase FadE25"/>
    <property type="match status" value="1"/>
</dbReference>
<feature type="domain" description="Acyl-CoA dehydrogenase/oxidase N-terminal" evidence="12">
    <location>
        <begin position="8"/>
        <end position="114"/>
    </location>
</feature>
<evidence type="ECO:0000256" key="3">
    <source>
        <dbReference type="ARBA" id="ARBA00022630"/>
    </source>
</evidence>
<evidence type="ECO:0000259" key="12">
    <source>
        <dbReference type="Pfam" id="PF02771"/>
    </source>
</evidence>
<evidence type="ECO:0000256" key="2">
    <source>
        <dbReference type="ARBA" id="ARBA00009347"/>
    </source>
</evidence>